<evidence type="ECO:0000256" key="7">
    <source>
        <dbReference type="PROSITE-ProRule" id="PRU01091"/>
    </source>
</evidence>
<keyword evidence="4 7" id="KW-0238">DNA-binding</keyword>
<dbReference type="Gene3D" id="1.10.10.10">
    <property type="entry name" value="Winged helix-like DNA-binding domain superfamily/Winged helix DNA-binding domain"/>
    <property type="match status" value="1"/>
</dbReference>
<dbReference type="InterPro" id="IPR001789">
    <property type="entry name" value="Sig_transdc_resp-reg_receiver"/>
</dbReference>
<evidence type="ECO:0000256" key="1">
    <source>
        <dbReference type="ARBA" id="ARBA00022553"/>
    </source>
</evidence>
<dbReference type="Gene3D" id="3.40.50.2300">
    <property type="match status" value="1"/>
</dbReference>
<dbReference type="Pfam" id="PF00072">
    <property type="entry name" value="Response_reg"/>
    <property type="match status" value="1"/>
</dbReference>
<name>A0ABT3HEU9_9HYPH</name>
<dbReference type="InterPro" id="IPR036388">
    <property type="entry name" value="WH-like_DNA-bd_sf"/>
</dbReference>
<dbReference type="Gene3D" id="6.10.250.690">
    <property type="match status" value="1"/>
</dbReference>
<evidence type="ECO:0000256" key="2">
    <source>
        <dbReference type="ARBA" id="ARBA00023012"/>
    </source>
</evidence>
<dbReference type="GO" id="GO:0003677">
    <property type="term" value="F:DNA binding"/>
    <property type="evidence" value="ECO:0007669"/>
    <property type="project" value="UniProtKB-KW"/>
</dbReference>
<dbReference type="Proteomes" id="UP001209755">
    <property type="component" value="Unassembled WGS sequence"/>
</dbReference>
<feature type="domain" description="Response regulatory" evidence="8">
    <location>
        <begin position="4"/>
        <end position="117"/>
    </location>
</feature>
<organism evidence="10 11">
    <name type="scientific">Rhodobium gokarnense</name>
    <dbReference type="NCBI Taxonomy" id="364296"/>
    <lineage>
        <taxon>Bacteria</taxon>
        <taxon>Pseudomonadati</taxon>
        <taxon>Pseudomonadota</taxon>
        <taxon>Alphaproteobacteria</taxon>
        <taxon>Hyphomicrobiales</taxon>
        <taxon>Rhodobiaceae</taxon>
        <taxon>Rhodobium</taxon>
    </lineage>
</organism>
<protein>
    <submittedName>
        <fullName evidence="10">DNA-binding response OmpR family regulator</fullName>
    </submittedName>
</protein>
<evidence type="ECO:0000256" key="4">
    <source>
        <dbReference type="ARBA" id="ARBA00023125"/>
    </source>
</evidence>
<keyword evidence="3" id="KW-0805">Transcription regulation</keyword>
<evidence type="ECO:0000313" key="11">
    <source>
        <dbReference type="Proteomes" id="UP001209755"/>
    </source>
</evidence>
<dbReference type="PROSITE" id="PS50110">
    <property type="entry name" value="RESPONSE_REGULATORY"/>
    <property type="match status" value="1"/>
</dbReference>
<feature type="modified residue" description="4-aspartylphosphate" evidence="6">
    <location>
        <position position="53"/>
    </location>
</feature>
<feature type="DNA-binding region" description="OmpR/PhoB-type" evidence="7">
    <location>
        <begin position="133"/>
        <end position="234"/>
    </location>
</feature>
<sequence>MADHILVVDDDPQITDFLQRYLTKLDYRVTTVATGEAMLEAFEATPVDLVILDIGLPDRDGFELTQELRRRSNLPIVVLSARDEAFDRVIGLEFGADDYVTKPFEPRELAARIKSVLRRYRAPEQEAQEAAAEAERVFGPWSLKLAQRALVNRESGMDAGLTTAEFDILAALLEHPGAVLSRNQLLDIARGRASYVGDRSVDVHIMRLRRKIEEDPANPRYVKTVHGVGYVFPAGG</sequence>
<accession>A0ABT3HEU9</accession>
<keyword evidence="2" id="KW-0902">Two-component regulatory system</keyword>
<dbReference type="SUPFAM" id="SSF46894">
    <property type="entry name" value="C-terminal effector domain of the bipartite response regulators"/>
    <property type="match status" value="1"/>
</dbReference>
<dbReference type="PANTHER" id="PTHR48111">
    <property type="entry name" value="REGULATOR OF RPOS"/>
    <property type="match status" value="1"/>
</dbReference>
<dbReference type="SMART" id="SM00862">
    <property type="entry name" value="Trans_reg_C"/>
    <property type="match status" value="1"/>
</dbReference>
<dbReference type="InterPro" id="IPR001867">
    <property type="entry name" value="OmpR/PhoB-type_DNA-bd"/>
</dbReference>
<dbReference type="EMBL" id="JAOQNS010000009">
    <property type="protein sequence ID" value="MCW2308918.1"/>
    <property type="molecule type" value="Genomic_DNA"/>
</dbReference>
<evidence type="ECO:0000259" key="8">
    <source>
        <dbReference type="PROSITE" id="PS50110"/>
    </source>
</evidence>
<evidence type="ECO:0000256" key="6">
    <source>
        <dbReference type="PROSITE-ProRule" id="PRU00169"/>
    </source>
</evidence>
<gene>
    <name evidence="10" type="ORF">M2319_003267</name>
</gene>
<keyword evidence="11" id="KW-1185">Reference proteome</keyword>
<dbReference type="PANTHER" id="PTHR48111:SF4">
    <property type="entry name" value="DNA-BINDING DUAL TRANSCRIPTIONAL REGULATOR OMPR"/>
    <property type="match status" value="1"/>
</dbReference>
<dbReference type="InterPro" id="IPR011006">
    <property type="entry name" value="CheY-like_superfamily"/>
</dbReference>
<evidence type="ECO:0000259" key="9">
    <source>
        <dbReference type="PROSITE" id="PS51755"/>
    </source>
</evidence>
<dbReference type="InterPro" id="IPR039420">
    <property type="entry name" value="WalR-like"/>
</dbReference>
<evidence type="ECO:0000313" key="10">
    <source>
        <dbReference type="EMBL" id="MCW2308918.1"/>
    </source>
</evidence>
<dbReference type="RefSeq" id="WP_264602506.1">
    <property type="nucleotide sequence ID" value="NZ_JAOQNS010000009.1"/>
</dbReference>
<dbReference type="Pfam" id="PF00486">
    <property type="entry name" value="Trans_reg_C"/>
    <property type="match status" value="1"/>
</dbReference>
<comment type="caution">
    <text evidence="10">The sequence shown here is derived from an EMBL/GenBank/DDBJ whole genome shotgun (WGS) entry which is preliminary data.</text>
</comment>
<dbReference type="PROSITE" id="PS51755">
    <property type="entry name" value="OMPR_PHOB"/>
    <property type="match status" value="1"/>
</dbReference>
<dbReference type="SMART" id="SM00448">
    <property type="entry name" value="REC"/>
    <property type="match status" value="1"/>
</dbReference>
<proteinExistence type="predicted"/>
<feature type="domain" description="OmpR/PhoB-type" evidence="9">
    <location>
        <begin position="133"/>
        <end position="234"/>
    </location>
</feature>
<keyword evidence="1 6" id="KW-0597">Phosphoprotein</keyword>
<dbReference type="InterPro" id="IPR016032">
    <property type="entry name" value="Sig_transdc_resp-reg_C-effctor"/>
</dbReference>
<dbReference type="CDD" id="cd17574">
    <property type="entry name" value="REC_OmpR"/>
    <property type="match status" value="1"/>
</dbReference>
<keyword evidence="5" id="KW-0804">Transcription</keyword>
<dbReference type="CDD" id="cd00383">
    <property type="entry name" value="trans_reg_C"/>
    <property type="match status" value="1"/>
</dbReference>
<dbReference type="SUPFAM" id="SSF52172">
    <property type="entry name" value="CheY-like"/>
    <property type="match status" value="1"/>
</dbReference>
<evidence type="ECO:0000256" key="3">
    <source>
        <dbReference type="ARBA" id="ARBA00023015"/>
    </source>
</evidence>
<evidence type="ECO:0000256" key="5">
    <source>
        <dbReference type="ARBA" id="ARBA00023163"/>
    </source>
</evidence>
<reference evidence="11" key="1">
    <citation type="submission" date="2023-07" db="EMBL/GenBank/DDBJ databases">
        <title>Genome sequencing of Purple Non-Sulfur Bacteria from various extreme environments.</title>
        <authorList>
            <person name="Mayer M."/>
        </authorList>
    </citation>
    <scope>NUCLEOTIDE SEQUENCE [LARGE SCALE GENOMIC DNA]</scope>
    <source>
        <strain evidence="11">DSM 17935</strain>
    </source>
</reference>